<name>D3AV93_9FIRM</name>
<protein>
    <submittedName>
        <fullName evidence="1">Uncharacterized protein</fullName>
    </submittedName>
</protein>
<evidence type="ECO:0000313" key="2">
    <source>
        <dbReference type="Proteomes" id="UP000004968"/>
    </source>
</evidence>
<sequence>MFTKILHDSVQNVKVFEDTPKYLWEGEGEAGKRADFSFPRRQELKPEGRKKGRIAANYGELLKDFSSVCARKLALRPTFATLFSCLPA</sequence>
<dbReference type="HOGENOM" id="CLU_2464837_0_0_9"/>
<dbReference type="Proteomes" id="UP000004968">
    <property type="component" value="Unassembled WGS sequence"/>
</dbReference>
<dbReference type="AlphaFoldDB" id="D3AV93"/>
<organism evidence="1 2">
    <name type="scientific">Hungatella hathewayi DSM 13479</name>
    <dbReference type="NCBI Taxonomy" id="566550"/>
    <lineage>
        <taxon>Bacteria</taxon>
        <taxon>Bacillati</taxon>
        <taxon>Bacillota</taxon>
        <taxon>Clostridia</taxon>
        <taxon>Lachnospirales</taxon>
        <taxon>Lachnospiraceae</taxon>
        <taxon>Hungatella</taxon>
    </lineage>
</organism>
<comment type="caution">
    <text evidence="1">The sequence shown here is derived from an EMBL/GenBank/DDBJ whole genome shotgun (WGS) entry which is preliminary data.</text>
</comment>
<dbReference type="EMBL" id="ACIO01001242">
    <property type="protein sequence ID" value="EFC94263.1"/>
    <property type="molecule type" value="Genomic_DNA"/>
</dbReference>
<proteinExistence type="predicted"/>
<gene>
    <name evidence="1" type="ORF">CLOSTHATH_07569</name>
</gene>
<reference evidence="1 2" key="1">
    <citation type="submission" date="2010-01" db="EMBL/GenBank/DDBJ databases">
        <authorList>
            <person name="Weinstock G."/>
            <person name="Sodergren E."/>
            <person name="Clifton S."/>
            <person name="Fulton L."/>
            <person name="Fulton B."/>
            <person name="Courtney L."/>
            <person name="Fronick C."/>
            <person name="Harrison M."/>
            <person name="Strong C."/>
            <person name="Farmer C."/>
            <person name="Delahaunty K."/>
            <person name="Markovic C."/>
            <person name="Hall O."/>
            <person name="Minx P."/>
            <person name="Tomlinson C."/>
            <person name="Mitreva M."/>
            <person name="Nelson J."/>
            <person name="Hou S."/>
            <person name="Wollam A."/>
            <person name="Pepin K.H."/>
            <person name="Johnson M."/>
            <person name="Bhonagiri V."/>
            <person name="Nash W.E."/>
            <person name="Warren W."/>
            <person name="Chinwalla A."/>
            <person name="Mardis E.R."/>
            <person name="Wilson R.K."/>
        </authorList>
    </citation>
    <scope>NUCLEOTIDE SEQUENCE [LARGE SCALE GENOMIC DNA]</scope>
    <source>
        <strain evidence="1 2">DSM 13479</strain>
    </source>
</reference>
<evidence type="ECO:0000313" key="1">
    <source>
        <dbReference type="EMBL" id="EFC94263.1"/>
    </source>
</evidence>
<accession>D3AV93</accession>